<name>A0A1M5Z1E1_9CLOT</name>
<evidence type="ECO:0000313" key="3">
    <source>
        <dbReference type="EMBL" id="SHI18082.1"/>
    </source>
</evidence>
<evidence type="ECO:0000256" key="1">
    <source>
        <dbReference type="ARBA" id="ARBA00022679"/>
    </source>
</evidence>
<dbReference type="Pfam" id="PF13649">
    <property type="entry name" value="Methyltransf_25"/>
    <property type="match status" value="1"/>
</dbReference>
<dbReference type="EMBL" id="FQXU01000007">
    <property type="protein sequence ID" value="SHI18082.1"/>
    <property type="molecule type" value="Genomic_DNA"/>
</dbReference>
<evidence type="ECO:0000313" key="4">
    <source>
        <dbReference type="Proteomes" id="UP000184241"/>
    </source>
</evidence>
<dbReference type="SUPFAM" id="SSF53335">
    <property type="entry name" value="S-adenosyl-L-methionine-dependent methyltransferases"/>
    <property type="match status" value="1"/>
</dbReference>
<dbReference type="GO" id="GO:0032259">
    <property type="term" value="P:methylation"/>
    <property type="evidence" value="ECO:0007669"/>
    <property type="project" value="UniProtKB-KW"/>
</dbReference>
<keyword evidence="3" id="KW-0489">Methyltransferase</keyword>
<dbReference type="Gene3D" id="2.20.25.110">
    <property type="entry name" value="S-adenosyl-L-methionine-dependent methyltransferases"/>
    <property type="match status" value="1"/>
</dbReference>
<dbReference type="InterPro" id="IPR029063">
    <property type="entry name" value="SAM-dependent_MTases_sf"/>
</dbReference>
<feature type="domain" description="Methyltransferase" evidence="2">
    <location>
        <begin position="43"/>
        <end position="137"/>
    </location>
</feature>
<evidence type="ECO:0000259" key="2">
    <source>
        <dbReference type="Pfam" id="PF13649"/>
    </source>
</evidence>
<protein>
    <submittedName>
        <fullName evidence="3">Methyltransferase domain-containing protein</fullName>
    </submittedName>
</protein>
<dbReference type="Proteomes" id="UP000184241">
    <property type="component" value="Unassembled WGS sequence"/>
</dbReference>
<accession>A0A1M5Z1E1</accession>
<dbReference type="InterPro" id="IPR041698">
    <property type="entry name" value="Methyltransf_25"/>
</dbReference>
<gene>
    <name evidence="3" type="ORF">SAMN02745941_02455</name>
</gene>
<dbReference type="Gene3D" id="3.40.50.150">
    <property type="entry name" value="Vaccinia Virus protein VP39"/>
    <property type="match status" value="1"/>
</dbReference>
<dbReference type="CDD" id="cd02440">
    <property type="entry name" value="AdoMet_MTases"/>
    <property type="match status" value="1"/>
</dbReference>
<proteinExistence type="predicted"/>
<organism evidence="3 4">
    <name type="scientific">Clostridium intestinale DSM 6191</name>
    <dbReference type="NCBI Taxonomy" id="1121320"/>
    <lineage>
        <taxon>Bacteria</taxon>
        <taxon>Bacillati</taxon>
        <taxon>Bacillota</taxon>
        <taxon>Clostridia</taxon>
        <taxon>Eubacteriales</taxon>
        <taxon>Clostridiaceae</taxon>
        <taxon>Clostridium</taxon>
    </lineage>
</organism>
<dbReference type="GO" id="GO:0008168">
    <property type="term" value="F:methyltransferase activity"/>
    <property type="evidence" value="ECO:0007669"/>
    <property type="project" value="UniProtKB-KW"/>
</dbReference>
<dbReference type="RefSeq" id="WP_073019852.1">
    <property type="nucleotide sequence ID" value="NZ_FQXU01000007.1"/>
</dbReference>
<reference evidence="3 4" key="1">
    <citation type="submission" date="2016-11" db="EMBL/GenBank/DDBJ databases">
        <authorList>
            <person name="Jaros S."/>
            <person name="Januszkiewicz K."/>
            <person name="Wedrychowicz H."/>
        </authorList>
    </citation>
    <scope>NUCLEOTIDE SEQUENCE [LARGE SCALE GENOMIC DNA]</scope>
    <source>
        <strain evidence="3 4">DSM 6191</strain>
    </source>
</reference>
<dbReference type="PANTHER" id="PTHR43861">
    <property type="entry name" value="TRANS-ACONITATE 2-METHYLTRANSFERASE-RELATED"/>
    <property type="match status" value="1"/>
</dbReference>
<dbReference type="AlphaFoldDB" id="A0A1M5Z1E1"/>
<keyword evidence="1 3" id="KW-0808">Transferase</keyword>
<sequence>MECYKDLSYLYDKLIYDDINYGEISNYIINKYKQYSSENLLYLDLACGTGNISVYLARYFKDTFLVDLSEDMLIEASDKMRKEKVKFKILCQDMTELNLNRKFNLITCVLDSTNYILEKNELISYFRGVYNHLDNGGVFIFDINSSYKIKTILGDNIYSYNTEEIFYTWENSLEDDIVDMYLTFFVKEGELYRRFEEHHTERAYDEKELESILRDSGFEIMEKHDGYSDEPVSEKSERIVYIVRK</sequence>